<evidence type="ECO:0000313" key="2">
    <source>
        <dbReference type="Proteomes" id="UP000193108"/>
    </source>
</evidence>
<dbReference type="Proteomes" id="UP000193108">
    <property type="component" value="Unassembled WGS sequence"/>
</dbReference>
<gene>
    <name evidence="1" type="ORF">AWC18_20100</name>
</gene>
<name>A0A1X1YVR9_MYCNO</name>
<evidence type="ECO:0000313" key="1">
    <source>
        <dbReference type="EMBL" id="ORW15185.1"/>
    </source>
</evidence>
<sequence length="84" mass="8602">MARKARAISCAIPGVLAAAAGIVAVGLLGAPIATEHHASGCFMTKDGSRCVELPDPTEVGCPAGDFQCYFDRKSQDSPPPNTEG</sequence>
<comment type="caution">
    <text evidence="1">The sequence shown here is derived from an EMBL/GenBank/DDBJ whole genome shotgun (WGS) entry which is preliminary data.</text>
</comment>
<dbReference type="RefSeq" id="WP_064997338.1">
    <property type="nucleotide sequence ID" value="NZ_LQPI01000088.1"/>
</dbReference>
<dbReference type="AlphaFoldDB" id="A0A1X1YVR9"/>
<dbReference type="EMBL" id="LQPI01000088">
    <property type="protein sequence ID" value="ORW15185.1"/>
    <property type="molecule type" value="Genomic_DNA"/>
</dbReference>
<keyword evidence="2" id="KW-1185">Reference proteome</keyword>
<accession>A0A1X1YVR9</accession>
<reference evidence="1 2" key="1">
    <citation type="submission" date="2016-01" db="EMBL/GenBank/DDBJ databases">
        <title>The new phylogeny of the genus Mycobacterium.</title>
        <authorList>
            <person name="Tarcisio F."/>
            <person name="Conor M."/>
            <person name="Antonella G."/>
            <person name="Elisabetta G."/>
            <person name="Giulia F.S."/>
            <person name="Sara T."/>
            <person name="Anna F."/>
            <person name="Clotilde B."/>
            <person name="Roberto B."/>
            <person name="Veronica D.S."/>
            <person name="Fabio R."/>
            <person name="Monica P."/>
            <person name="Olivier J."/>
            <person name="Enrico T."/>
            <person name="Nicola S."/>
        </authorList>
    </citation>
    <scope>NUCLEOTIDE SEQUENCE [LARGE SCALE GENOMIC DNA]</scope>
    <source>
        <strain evidence="1 2">DSM 44164</strain>
    </source>
</reference>
<protein>
    <submittedName>
        <fullName evidence="1">Uncharacterized protein</fullName>
    </submittedName>
</protein>
<dbReference type="STRING" id="1782.AWC18_20100"/>
<proteinExistence type="predicted"/>
<organism evidence="1 2">
    <name type="scientific">Mycolicibacter nonchromogenicus</name>
    <name type="common">Mycobacterium nonchromogenicum</name>
    <dbReference type="NCBI Taxonomy" id="1782"/>
    <lineage>
        <taxon>Bacteria</taxon>
        <taxon>Bacillati</taxon>
        <taxon>Actinomycetota</taxon>
        <taxon>Actinomycetes</taxon>
        <taxon>Mycobacteriales</taxon>
        <taxon>Mycobacteriaceae</taxon>
        <taxon>Mycolicibacter</taxon>
    </lineage>
</organism>